<keyword evidence="2" id="KW-1185">Reference proteome</keyword>
<organism evidence="1 2">
    <name type="scientific">Mytilus edulis</name>
    <name type="common">Blue mussel</name>
    <dbReference type="NCBI Taxonomy" id="6550"/>
    <lineage>
        <taxon>Eukaryota</taxon>
        <taxon>Metazoa</taxon>
        <taxon>Spiralia</taxon>
        <taxon>Lophotrochozoa</taxon>
        <taxon>Mollusca</taxon>
        <taxon>Bivalvia</taxon>
        <taxon>Autobranchia</taxon>
        <taxon>Pteriomorphia</taxon>
        <taxon>Mytilida</taxon>
        <taxon>Mytiloidea</taxon>
        <taxon>Mytilidae</taxon>
        <taxon>Mytilinae</taxon>
        <taxon>Mytilus</taxon>
    </lineage>
</organism>
<gene>
    <name evidence="1" type="ORF">MEDL_16761</name>
</gene>
<dbReference type="AlphaFoldDB" id="A0A8S3R2W0"/>
<dbReference type="Proteomes" id="UP000683360">
    <property type="component" value="Unassembled WGS sequence"/>
</dbReference>
<evidence type="ECO:0000313" key="1">
    <source>
        <dbReference type="EMBL" id="CAG2202181.1"/>
    </source>
</evidence>
<sequence length="282" mass="32941">MGLCVSKQSKQTTSMKMVEKHNMYVPKNQKHGEVFTYKSEANIYEQDFQDYLRSRLLSLEQDFIKFLKPSDVIFDIQGLNICRIGKIMETETTNRLQAVKLLLSTILEDSNLLLKFLYALEVRANMSKQIYKQYQINELLINGIAIKRYFANMQFLYKNGGLEQPDKEHIEAINSTRGRTAACQELFLTVARRNSSWALLLVEAIRETQEYVKTKHVKEIEEATMNPYVSTFKPLKGFDRGANILHSNKVRRHNNFYPEMFSKRPSQNLNPLSWTDRHKVVT</sequence>
<comment type="caution">
    <text evidence="1">The sequence shown here is derived from an EMBL/GenBank/DDBJ whole genome shotgun (WGS) entry which is preliminary data.</text>
</comment>
<dbReference type="InterPro" id="IPR011029">
    <property type="entry name" value="DEATH-like_dom_sf"/>
</dbReference>
<reference evidence="1" key="1">
    <citation type="submission" date="2021-03" db="EMBL/GenBank/DDBJ databases">
        <authorList>
            <person name="Bekaert M."/>
        </authorList>
    </citation>
    <scope>NUCLEOTIDE SEQUENCE</scope>
</reference>
<evidence type="ECO:0000313" key="2">
    <source>
        <dbReference type="Proteomes" id="UP000683360"/>
    </source>
</evidence>
<name>A0A8S3R2W0_MYTED</name>
<proteinExistence type="predicted"/>
<dbReference type="EMBL" id="CAJPWZ010000880">
    <property type="protein sequence ID" value="CAG2202181.1"/>
    <property type="molecule type" value="Genomic_DNA"/>
</dbReference>
<dbReference type="Gene3D" id="1.10.533.10">
    <property type="entry name" value="Death Domain, Fas"/>
    <property type="match status" value="1"/>
</dbReference>
<accession>A0A8S3R2W0</accession>
<protein>
    <submittedName>
        <fullName evidence="1">Uncharacterized protein</fullName>
    </submittedName>
</protein>